<comment type="caution">
    <text evidence="1">The sequence shown here is derived from an EMBL/GenBank/DDBJ whole genome shotgun (WGS) entry which is preliminary data.</text>
</comment>
<dbReference type="Proteomes" id="UP000756921">
    <property type="component" value="Unassembled WGS sequence"/>
</dbReference>
<reference evidence="1" key="1">
    <citation type="journal article" date="2020" name="Mol. Plant Microbe Interact.">
        <title>Genome Sequence of the Biocontrol Agent Coniothyrium minitans strain Conio (IMI 134523).</title>
        <authorList>
            <person name="Patel D."/>
            <person name="Shittu T.A."/>
            <person name="Baroncelli R."/>
            <person name="Muthumeenakshi S."/>
            <person name="Osborne T.H."/>
            <person name="Janganan T.K."/>
            <person name="Sreenivasaprasad S."/>
        </authorList>
    </citation>
    <scope>NUCLEOTIDE SEQUENCE</scope>
    <source>
        <strain evidence="1">Conio</strain>
    </source>
</reference>
<protein>
    <submittedName>
        <fullName evidence="1">Uncharacterized protein</fullName>
    </submittedName>
</protein>
<organism evidence="1 2">
    <name type="scientific">Paraphaeosphaeria minitans</name>
    <dbReference type="NCBI Taxonomy" id="565426"/>
    <lineage>
        <taxon>Eukaryota</taxon>
        <taxon>Fungi</taxon>
        <taxon>Dikarya</taxon>
        <taxon>Ascomycota</taxon>
        <taxon>Pezizomycotina</taxon>
        <taxon>Dothideomycetes</taxon>
        <taxon>Pleosporomycetidae</taxon>
        <taxon>Pleosporales</taxon>
        <taxon>Massarineae</taxon>
        <taxon>Didymosphaeriaceae</taxon>
        <taxon>Paraphaeosphaeria</taxon>
    </lineage>
</organism>
<evidence type="ECO:0000313" key="2">
    <source>
        <dbReference type="Proteomes" id="UP000756921"/>
    </source>
</evidence>
<sequence>MASATIPSVPSSPASQSSLPWLRVYACSRPQRSTCVVRLCPDQDPGISCTSPFRTAKPPSARRPLALFTNCNTHYAPSGFTRVKPGIDQHRRLG</sequence>
<proteinExistence type="predicted"/>
<accession>A0A9P6KWW7</accession>
<dbReference type="EMBL" id="WJXW01000001">
    <property type="protein sequence ID" value="KAF9741850.1"/>
    <property type="molecule type" value="Genomic_DNA"/>
</dbReference>
<evidence type="ECO:0000313" key="1">
    <source>
        <dbReference type="EMBL" id="KAF9741850.1"/>
    </source>
</evidence>
<name>A0A9P6KWW7_9PLEO</name>
<dbReference type="AlphaFoldDB" id="A0A9P6KWW7"/>
<gene>
    <name evidence="1" type="ORF">PMIN01_01389</name>
</gene>
<keyword evidence="2" id="KW-1185">Reference proteome</keyword>